<dbReference type="EMBL" id="KE148158">
    <property type="protein sequence ID" value="EPE04886.1"/>
    <property type="molecule type" value="Genomic_DNA"/>
</dbReference>
<feature type="region of interest" description="Disordered" evidence="1">
    <location>
        <begin position="220"/>
        <end position="294"/>
    </location>
</feature>
<reference evidence="2 3" key="1">
    <citation type="journal article" date="2013" name="BMC Genomics">
        <title>The genome and transcriptome of the pine saprophyte Ophiostoma piceae, and a comparison with the bark beetle-associated pine pathogen Grosmannia clavigera.</title>
        <authorList>
            <person name="Haridas S."/>
            <person name="Wang Y."/>
            <person name="Lim L."/>
            <person name="Massoumi Alamouti S."/>
            <person name="Jackman S."/>
            <person name="Docking R."/>
            <person name="Robertson G."/>
            <person name="Birol I."/>
            <person name="Bohlmann J."/>
            <person name="Breuil C."/>
        </authorList>
    </citation>
    <scope>NUCLEOTIDE SEQUENCE [LARGE SCALE GENOMIC DNA]</scope>
    <source>
        <strain evidence="2 3">UAMH 11346</strain>
    </source>
</reference>
<protein>
    <submittedName>
        <fullName evidence="2">Uncharacterized protein</fullName>
    </submittedName>
</protein>
<gene>
    <name evidence="2" type="ORF">F503_00040</name>
</gene>
<dbReference type="HOGENOM" id="CLU_783246_0_0_1"/>
<dbReference type="eggNOG" id="ENOG502RM08">
    <property type="taxonomic scope" value="Eukaryota"/>
</dbReference>
<evidence type="ECO:0000256" key="1">
    <source>
        <dbReference type="SAM" id="MobiDB-lite"/>
    </source>
</evidence>
<name>S3BZK0_OPHP1</name>
<feature type="compositionally biased region" description="Acidic residues" evidence="1">
    <location>
        <begin position="87"/>
        <end position="103"/>
    </location>
</feature>
<dbReference type="Proteomes" id="UP000016923">
    <property type="component" value="Unassembled WGS sequence"/>
</dbReference>
<dbReference type="VEuPathDB" id="FungiDB:F503_00040"/>
<accession>S3BZK0</accession>
<keyword evidence="3" id="KW-1185">Reference proteome</keyword>
<proteinExistence type="predicted"/>
<dbReference type="AlphaFoldDB" id="S3BZK0"/>
<organism evidence="2 3">
    <name type="scientific">Ophiostoma piceae (strain UAMH 11346)</name>
    <name type="common">Sap stain fungus</name>
    <dbReference type="NCBI Taxonomy" id="1262450"/>
    <lineage>
        <taxon>Eukaryota</taxon>
        <taxon>Fungi</taxon>
        <taxon>Dikarya</taxon>
        <taxon>Ascomycota</taxon>
        <taxon>Pezizomycotina</taxon>
        <taxon>Sordariomycetes</taxon>
        <taxon>Sordariomycetidae</taxon>
        <taxon>Ophiostomatales</taxon>
        <taxon>Ophiostomataceae</taxon>
        <taxon>Ophiostoma</taxon>
    </lineage>
</organism>
<evidence type="ECO:0000313" key="2">
    <source>
        <dbReference type="EMBL" id="EPE04886.1"/>
    </source>
</evidence>
<evidence type="ECO:0000313" key="3">
    <source>
        <dbReference type="Proteomes" id="UP000016923"/>
    </source>
</evidence>
<dbReference type="STRING" id="1262450.S3BZK0"/>
<sequence length="354" mass="40789">MTASVTVRGERVEVPCVYPARLPGSSPAWKAAPEPHTEERWLRLLEEAVEGRRFEGGMKGKDWADYWAKIPEDKKLDLERGYQVLEGDEANQSEDESEYDSDTPDPSGGLRRQQLKRDSIRNGWDAETCHYHTIRLENRLIAEERNKYEDAIGDQQYQTENDELGAMFSAINSPESWHSPDRERDIDDYHLKLRCFERLEQGEPKDLVLADWRRQESLLRRQRQQSPQSLREHDGQRSQMDLVATEEQPTSPRGDPNDTVSRSPDDDVAATQHSDQDHDSHASTPGTDVHDNALQTPHVPSIQRDWQLIDHEQTLYTDANMPSIRPKTSGFWSFLKSLFHFPRSKSTSNTLSKL</sequence>
<feature type="region of interest" description="Disordered" evidence="1">
    <location>
        <begin position="87"/>
        <end position="115"/>
    </location>
</feature>